<comment type="caution">
    <text evidence="1">The sequence shown here is derived from an EMBL/GenBank/DDBJ whole genome shotgun (WGS) entry which is preliminary data.</text>
</comment>
<sequence>MPPKKQATVEQTPSKSLLTFFDRSPNTAGPSATKPRASTANKPLKRRKSSAAVKGAGSGNFGTSNAPLVISDNEDVEQEIAMDVKSKLQGREEKKEQIRTEESVIDISDDDMSTDMPSIRSLTSRAARQGSRLEKGESRTIDTSAVPASAIDPVETGDHLISNGLLQSPGDMTESVEVNPLKFDTNLLKLIPAIPPVVLPPSQTSELEQALEEEEGEWNEGDEEGMGMEDLDINDDEEATIMEAMDQPSVDADVQEQSVLGGEKRKRKGKQKASVVKDCSPEVIALDESDQGEDDDSLGGREDVDDFDADDEECPICGRTFVGMRGDQKRSHVTQCPGPEQANYKLKPGKTQQPISSFCKPGQPFTIKSERQKRADAEREREAAEVKSLKGPNAFKVLMSGNKEDEEWKVAEIDLKRDGKRSVGRRKAPFYKVMTGMPIAVDGFRYGSIPGIKAYFLTHAHSDHYTNLSGSWKHGPIYCSETTANLIKLMLGVDAQWVHGLPWDTPFELPETGGVKVTVIKANHCPGSSLFLFEGKQTINAGDSTIKSAYVGGNRIWRYLHCGDFRACPEMVLHPAIKDKKIDVCYLDTTYLNPQACANLARRTVLGVGPSDASEMKMENGEEPDVKPYLEGQADANMQEKGKRLMQDWLVKQEEEVEADKNGDSVEKKPRGRTLVIMGTYSIGKERIVKGVARALNSKIYCDARKRGILMCQADPELHAMLTTDPVEATIHLVPLQTIQVDRLQPYLHKLKDHFSRVLAFRPTGWTYSPPAGTNMLPDINHVIRRDQKRTFTDAYLRPMRGSSHQFMIFGVPYSEHSSFFELTCFALSVPGPDVKMIATVNVGNEKSRGKMKKWFEKWQAEKLKRQQAGLPPIVEYRDVTYW</sequence>
<keyword evidence="2" id="KW-1185">Reference proteome</keyword>
<accession>A0ACC2WPP0</accession>
<gene>
    <name evidence="1" type="ORF">QFC20_002036</name>
</gene>
<name>A0ACC2WPP0_9TREE</name>
<protein>
    <submittedName>
        <fullName evidence="1">Uncharacterized protein</fullName>
    </submittedName>
</protein>
<reference evidence="1" key="1">
    <citation type="submission" date="2023-04" db="EMBL/GenBank/DDBJ databases">
        <title>Draft Genome sequencing of Naganishia species isolated from polar environments using Oxford Nanopore Technology.</title>
        <authorList>
            <person name="Leo P."/>
            <person name="Venkateswaran K."/>
        </authorList>
    </citation>
    <scope>NUCLEOTIDE SEQUENCE</scope>
    <source>
        <strain evidence="1">MNA-CCFEE 5262</strain>
    </source>
</reference>
<organism evidence="1 2">
    <name type="scientific">Naganishia adeliensis</name>
    <dbReference type="NCBI Taxonomy" id="92952"/>
    <lineage>
        <taxon>Eukaryota</taxon>
        <taxon>Fungi</taxon>
        <taxon>Dikarya</taxon>
        <taxon>Basidiomycota</taxon>
        <taxon>Agaricomycotina</taxon>
        <taxon>Tremellomycetes</taxon>
        <taxon>Filobasidiales</taxon>
        <taxon>Filobasidiaceae</taxon>
        <taxon>Naganishia</taxon>
    </lineage>
</organism>
<proteinExistence type="predicted"/>
<evidence type="ECO:0000313" key="1">
    <source>
        <dbReference type="EMBL" id="KAJ9113145.1"/>
    </source>
</evidence>
<dbReference type="Proteomes" id="UP001230649">
    <property type="component" value="Unassembled WGS sequence"/>
</dbReference>
<dbReference type="EMBL" id="JASBWS010000013">
    <property type="protein sequence ID" value="KAJ9113145.1"/>
    <property type="molecule type" value="Genomic_DNA"/>
</dbReference>
<evidence type="ECO:0000313" key="2">
    <source>
        <dbReference type="Proteomes" id="UP001230649"/>
    </source>
</evidence>